<dbReference type="AlphaFoldDB" id="A0A4Y2ESJ6"/>
<sequence length="57" mass="6371">DVWRTSRIQEGRDCGARLTAAHVIPAAPLADLRRTGQLTLRHPDGMFAKDACSKRHF</sequence>
<dbReference type="EMBL" id="BGPR01171037">
    <property type="protein sequence ID" value="GBM30884.1"/>
    <property type="molecule type" value="Genomic_DNA"/>
</dbReference>
<organism evidence="1 2">
    <name type="scientific">Araneus ventricosus</name>
    <name type="common">Orbweaver spider</name>
    <name type="synonym">Epeira ventricosa</name>
    <dbReference type="NCBI Taxonomy" id="182803"/>
    <lineage>
        <taxon>Eukaryota</taxon>
        <taxon>Metazoa</taxon>
        <taxon>Ecdysozoa</taxon>
        <taxon>Arthropoda</taxon>
        <taxon>Chelicerata</taxon>
        <taxon>Arachnida</taxon>
        <taxon>Araneae</taxon>
        <taxon>Araneomorphae</taxon>
        <taxon>Entelegynae</taxon>
        <taxon>Araneoidea</taxon>
        <taxon>Araneidae</taxon>
        <taxon>Araneus</taxon>
    </lineage>
</organism>
<feature type="non-terminal residue" evidence="1">
    <location>
        <position position="1"/>
    </location>
</feature>
<accession>A0A4Y2ESJ6</accession>
<reference evidence="1 2" key="1">
    <citation type="journal article" date="2019" name="Sci. Rep.">
        <title>Orb-weaving spider Araneus ventricosus genome elucidates the spidroin gene catalogue.</title>
        <authorList>
            <person name="Kono N."/>
            <person name="Nakamura H."/>
            <person name="Ohtoshi R."/>
            <person name="Moran D.A.P."/>
            <person name="Shinohara A."/>
            <person name="Yoshida Y."/>
            <person name="Fujiwara M."/>
            <person name="Mori M."/>
            <person name="Tomita M."/>
            <person name="Arakawa K."/>
        </authorList>
    </citation>
    <scope>NUCLEOTIDE SEQUENCE [LARGE SCALE GENOMIC DNA]</scope>
</reference>
<name>A0A4Y2ESJ6_ARAVE</name>
<evidence type="ECO:0000313" key="2">
    <source>
        <dbReference type="Proteomes" id="UP000499080"/>
    </source>
</evidence>
<comment type="caution">
    <text evidence="1">The sequence shown here is derived from an EMBL/GenBank/DDBJ whole genome shotgun (WGS) entry which is preliminary data.</text>
</comment>
<dbReference type="Proteomes" id="UP000499080">
    <property type="component" value="Unassembled WGS sequence"/>
</dbReference>
<evidence type="ECO:0000313" key="1">
    <source>
        <dbReference type="EMBL" id="GBM30884.1"/>
    </source>
</evidence>
<gene>
    <name evidence="1" type="ORF">AVEN_107138_1</name>
</gene>
<proteinExistence type="predicted"/>
<protein>
    <submittedName>
        <fullName evidence="1">Uncharacterized protein</fullName>
    </submittedName>
</protein>
<keyword evidence="2" id="KW-1185">Reference proteome</keyword>